<protein>
    <recommendedName>
        <fullName evidence="3">DUF3617 domain-containing protein</fullName>
    </recommendedName>
</protein>
<dbReference type="EMBL" id="NWMW01000001">
    <property type="protein sequence ID" value="PCD04227.1"/>
    <property type="molecule type" value="Genomic_DNA"/>
</dbReference>
<keyword evidence="2" id="KW-1185">Reference proteome</keyword>
<dbReference type="OrthoDB" id="7405484at2"/>
<name>A0A2A4B819_9SPHN</name>
<reference evidence="1 2" key="1">
    <citation type="submission" date="2017-09" db="EMBL/GenBank/DDBJ databases">
        <title>Sphingomonas spermidinifaciens 9NM-10, whole genome shotgun sequence.</title>
        <authorList>
            <person name="Feng G."/>
            <person name="Zhu H."/>
        </authorList>
    </citation>
    <scope>NUCLEOTIDE SEQUENCE [LARGE SCALE GENOMIC DNA]</scope>
    <source>
        <strain evidence="1 2">9NM-10</strain>
    </source>
</reference>
<gene>
    <name evidence="1" type="ORF">COC42_08040</name>
</gene>
<evidence type="ECO:0008006" key="3">
    <source>
        <dbReference type="Google" id="ProtNLM"/>
    </source>
</evidence>
<evidence type="ECO:0000313" key="2">
    <source>
        <dbReference type="Proteomes" id="UP000218366"/>
    </source>
</evidence>
<sequence>MVRRLALIALVSLAGCGGESTRESAARTGEIDVSNASVEEVAAQTKAAGAQMRFDPGQWRTTIEVIEAEVPGLPPQMAEVMKKQMLQKSTVSSCMTPEQAANPNEDLFAGKSGNCRFDRFTMKDGKVDAAMTCAGDGSGAGAAKILMTGTFDKTRFEMENRIEATGAGARQAMKMRSRVTGERTGDCA</sequence>
<dbReference type="Pfam" id="PF12276">
    <property type="entry name" value="DUF3617"/>
    <property type="match status" value="1"/>
</dbReference>
<dbReference type="InterPro" id="IPR022061">
    <property type="entry name" value="DUF3617"/>
</dbReference>
<accession>A0A2A4B819</accession>
<proteinExistence type="predicted"/>
<organism evidence="1 2">
    <name type="scientific">Sphingomonas spermidinifaciens</name>
    <dbReference type="NCBI Taxonomy" id="1141889"/>
    <lineage>
        <taxon>Bacteria</taxon>
        <taxon>Pseudomonadati</taxon>
        <taxon>Pseudomonadota</taxon>
        <taxon>Alphaproteobacteria</taxon>
        <taxon>Sphingomonadales</taxon>
        <taxon>Sphingomonadaceae</taxon>
        <taxon>Sphingomonas</taxon>
    </lineage>
</organism>
<dbReference type="Proteomes" id="UP000218366">
    <property type="component" value="Unassembled WGS sequence"/>
</dbReference>
<dbReference type="AlphaFoldDB" id="A0A2A4B819"/>
<evidence type="ECO:0000313" key="1">
    <source>
        <dbReference type="EMBL" id="PCD04227.1"/>
    </source>
</evidence>
<dbReference type="PROSITE" id="PS51257">
    <property type="entry name" value="PROKAR_LIPOPROTEIN"/>
    <property type="match status" value="1"/>
</dbReference>
<comment type="caution">
    <text evidence="1">The sequence shown here is derived from an EMBL/GenBank/DDBJ whole genome shotgun (WGS) entry which is preliminary data.</text>
</comment>